<dbReference type="GO" id="GO:0016491">
    <property type="term" value="F:oxidoreductase activity"/>
    <property type="evidence" value="ECO:0007669"/>
    <property type="project" value="UniProtKB-KW"/>
</dbReference>
<feature type="active site" description="Proton donor" evidence="6">
    <location>
        <position position="38"/>
    </location>
</feature>
<dbReference type="InterPro" id="IPR036812">
    <property type="entry name" value="NAD(P)_OxRdtase_dom_sf"/>
</dbReference>
<keyword evidence="2" id="KW-0560">Oxidoreductase</keyword>
<dbReference type="EC" id="1.1.1.307" evidence="1"/>
<dbReference type="Proteomes" id="UP000234474">
    <property type="component" value="Unassembled WGS sequence"/>
</dbReference>
<comment type="catalytic activity">
    <reaction evidence="5">
        <text>xylitol + NAD(+) = D-xylose + NADH + H(+)</text>
        <dbReference type="Rhea" id="RHEA:27441"/>
        <dbReference type="ChEBI" id="CHEBI:15378"/>
        <dbReference type="ChEBI" id="CHEBI:17151"/>
        <dbReference type="ChEBI" id="CHEBI:53455"/>
        <dbReference type="ChEBI" id="CHEBI:57540"/>
        <dbReference type="ChEBI" id="CHEBI:57945"/>
        <dbReference type="EC" id="1.1.1.307"/>
    </reaction>
</comment>
<dbReference type="VEuPathDB" id="FungiDB:P174DRAFT_425618"/>
<evidence type="ECO:0000256" key="3">
    <source>
        <dbReference type="ARBA" id="ARBA00025065"/>
    </source>
</evidence>
<evidence type="ECO:0000313" key="10">
    <source>
        <dbReference type="EMBL" id="PKX89077.1"/>
    </source>
</evidence>
<evidence type="ECO:0000256" key="8">
    <source>
        <dbReference type="PIRSR" id="PIRSR000097-3"/>
    </source>
</evidence>
<gene>
    <name evidence="10" type="ORF">P174DRAFT_425618</name>
</gene>
<dbReference type="Gene3D" id="3.20.20.100">
    <property type="entry name" value="NADP-dependent oxidoreductase domain"/>
    <property type="match status" value="1"/>
</dbReference>
<sequence>MPAVGLGTRKPRKPRQAYETVKAALAVGYRHLDSAARYNNEDQVGEAVRDSGLRREDIWVTTKVENAWHHHVAEPVDRSMAVLGFDYIDLPLVHWPIAVSLEEDPSTAMPSWEFTHTWQEMQRVLASGRVRNVGVSNFGIRNLKKLLSDPACYVVPAVNQIEVCVSCVLVMLTGFPSPPPPRSPSPAPAEFFSSCTPAVHASVWWFCQKRGIHCTAYSPLAFELPQLHESAALAELCKRTSKTLLQILIVWGLRLLQVFLYSPLP</sequence>
<dbReference type="STRING" id="1392255.A0A2I1BUJ9"/>
<comment type="catalytic activity">
    <reaction evidence="4">
        <text>xylitol + NADP(+) = D-xylose + NADPH + H(+)</text>
        <dbReference type="Rhea" id="RHEA:27445"/>
        <dbReference type="ChEBI" id="CHEBI:15378"/>
        <dbReference type="ChEBI" id="CHEBI:17151"/>
        <dbReference type="ChEBI" id="CHEBI:53455"/>
        <dbReference type="ChEBI" id="CHEBI:57783"/>
        <dbReference type="ChEBI" id="CHEBI:58349"/>
        <dbReference type="EC" id="1.1.1.307"/>
    </reaction>
</comment>
<name>A0A2I1BUJ9_ASPN1</name>
<proteinExistence type="predicted"/>
<dbReference type="RefSeq" id="XP_024677672.1">
    <property type="nucleotide sequence ID" value="XM_024825301.1"/>
</dbReference>
<feature type="binding site" evidence="7">
    <location>
        <position position="94"/>
    </location>
    <ligand>
        <name>substrate</name>
    </ligand>
</feature>
<organism evidence="10 11">
    <name type="scientific">Aspergillus novofumigatus (strain IBT 16806)</name>
    <dbReference type="NCBI Taxonomy" id="1392255"/>
    <lineage>
        <taxon>Eukaryota</taxon>
        <taxon>Fungi</taxon>
        <taxon>Dikarya</taxon>
        <taxon>Ascomycota</taxon>
        <taxon>Pezizomycotina</taxon>
        <taxon>Eurotiomycetes</taxon>
        <taxon>Eurotiomycetidae</taxon>
        <taxon>Eurotiales</taxon>
        <taxon>Aspergillaceae</taxon>
        <taxon>Aspergillus</taxon>
        <taxon>Aspergillus subgen. Fumigati</taxon>
    </lineage>
</organism>
<comment type="caution">
    <text evidence="10">The sequence shown here is derived from an EMBL/GenBank/DDBJ whole genome shotgun (WGS) entry which is preliminary data.</text>
</comment>
<dbReference type="Pfam" id="PF00248">
    <property type="entry name" value="Aldo_ket_red"/>
    <property type="match status" value="1"/>
</dbReference>
<dbReference type="PANTHER" id="PTHR11732">
    <property type="entry name" value="ALDO/KETO REDUCTASE"/>
    <property type="match status" value="1"/>
</dbReference>
<evidence type="ECO:0000256" key="6">
    <source>
        <dbReference type="PIRSR" id="PIRSR000097-1"/>
    </source>
</evidence>
<dbReference type="AlphaFoldDB" id="A0A2I1BUJ9"/>
<dbReference type="PIRSF" id="PIRSF000097">
    <property type="entry name" value="AKR"/>
    <property type="match status" value="1"/>
</dbReference>
<reference evidence="11" key="1">
    <citation type="journal article" date="2018" name="Proc. Natl. Acad. Sci. U.S.A.">
        <title>Linking secondary metabolites to gene clusters through genome sequencing of six diverse Aspergillus species.</title>
        <authorList>
            <person name="Kaerboelling I."/>
            <person name="Vesth T.C."/>
            <person name="Frisvad J.C."/>
            <person name="Nybo J.L."/>
            <person name="Theobald S."/>
            <person name="Kuo A."/>
            <person name="Bowyer P."/>
            <person name="Matsuda Y."/>
            <person name="Mondo S."/>
            <person name="Lyhne E.K."/>
            <person name="Kogle M.E."/>
            <person name="Clum A."/>
            <person name="Lipzen A."/>
            <person name="Salamov A."/>
            <person name="Ngan C.Y."/>
            <person name="Daum C."/>
            <person name="Chiniquy J."/>
            <person name="Barry K."/>
            <person name="LaButti K."/>
            <person name="Haridas S."/>
            <person name="Simmons B.A."/>
            <person name="Magnuson J.K."/>
            <person name="Mortensen U.H."/>
            <person name="Larsen T.O."/>
            <person name="Grigoriev I.V."/>
            <person name="Baker S.E."/>
            <person name="Andersen M.R."/>
        </authorList>
    </citation>
    <scope>NUCLEOTIDE SEQUENCE [LARGE SCALE GENOMIC DNA]</scope>
    <source>
        <strain evidence="11">IBT 16806</strain>
    </source>
</reference>
<evidence type="ECO:0000256" key="1">
    <source>
        <dbReference type="ARBA" id="ARBA00012845"/>
    </source>
</evidence>
<dbReference type="EMBL" id="MSZS01000011">
    <property type="protein sequence ID" value="PKX89077.1"/>
    <property type="molecule type" value="Genomic_DNA"/>
</dbReference>
<dbReference type="InterPro" id="IPR018170">
    <property type="entry name" value="Aldo/ket_reductase_CS"/>
</dbReference>
<feature type="site" description="Lowers pKa of active site Tyr" evidence="8">
    <location>
        <position position="63"/>
    </location>
</feature>
<dbReference type="PROSITE" id="PS00798">
    <property type="entry name" value="ALDOKETO_REDUCTASE_1"/>
    <property type="match status" value="1"/>
</dbReference>
<evidence type="ECO:0000259" key="9">
    <source>
        <dbReference type="Pfam" id="PF00248"/>
    </source>
</evidence>
<dbReference type="GeneID" id="36532626"/>
<dbReference type="PROSITE" id="PS00062">
    <property type="entry name" value="ALDOKETO_REDUCTASE_2"/>
    <property type="match status" value="1"/>
</dbReference>
<feature type="domain" description="NADP-dependent oxidoreductase" evidence="9">
    <location>
        <begin position="10"/>
        <end position="164"/>
    </location>
</feature>
<dbReference type="OrthoDB" id="416253at2759"/>
<dbReference type="PRINTS" id="PR00069">
    <property type="entry name" value="ALDKETRDTASE"/>
</dbReference>
<evidence type="ECO:0000256" key="5">
    <source>
        <dbReference type="ARBA" id="ARBA00049485"/>
    </source>
</evidence>
<comment type="function">
    <text evidence="3">Catalyzes the initial reaction in the xylose utilization pathway by reducing D-xylose into xylitol. Xylose is a major component of hemicelluloses such as xylan. Most fungi utilize D-xylose via three enzymatic reactions, xylose reductase (XR), xylitol dehydrogenase (XDH), and xylulokinase, to form xylulose 5-phosphate, which enters pentose phosphate pathway.</text>
</comment>
<dbReference type="InterPro" id="IPR020471">
    <property type="entry name" value="AKR"/>
</dbReference>
<evidence type="ECO:0000256" key="7">
    <source>
        <dbReference type="PIRSR" id="PIRSR000097-2"/>
    </source>
</evidence>
<evidence type="ECO:0000313" key="11">
    <source>
        <dbReference type="Proteomes" id="UP000234474"/>
    </source>
</evidence>
<accession>A0A2I1BUJ9</accession>
<evidence type="ECO:0000256" key="2">
    <source>
        <dbReference type="ARBA" id="ARBA00023002"/>
    </source>
</evidence>
<keyword evidence="11" id="KW-1185">Reference proteome</keyword>
<protein>
    <recommendedName>
        <fullName evidence="1">D-xylose reductase [NAD(P)H]</fullName>
        <ecNumber evidence="1">1.1.1.307</ecNumber>
    </recommendedName>
</protein>
<dbReference type="SUPFAM" id="SSF51430">
    <property type="entry name" value="NAD(P)-linked oxidoreductase"/>
    <property type="match status" value="1"/>
</dbReference>
<dbReference type="InterPro" id="IPR023210">
    <property type="entry name" value="NADP_OxRdtase_dom"/>
</dbReference>
<evidence type="ECO:0000256" key="4">
    <source>
        <dbReference type="ARBA" id="ARBA00047534"/>
    </source>
</evidence>